<organism evidence="2 3">
    <name type="scientific">Anaerobacterium chartisolvens</name>
    <dbReference type="NCBI Taxonomy" id="1297424"/>
    <lineage>
        <taxon>Bacteria</taxon>
        <taxon>Bacillati</taxon>
        <taxon>Bacillota</taxon>
        <taxon>Clostridia</taxon>
        <taxon>Eubacteriales</taxon>
        <taxon>Oscillospiraceae</taxon>
        <taxon>Anaerobacterium</taxon>
    </lineage>
</organism>
<evidence type="ECO:0000313" key="3">
    <source>
        <dbReference type="Proteomes" id="UP000253034"/>
    </source>
</evidence>
<keyword evidence="3" id="KW-1185">Reference proteome</keyword>
<dbReference type="Pfam" id="PF00550">
    <property type="entry name" value="PP-binding"/>
    <property type="match status" value="1"/>
</dbReference>
<dbReference type="Proteomes" id="UP000253034">
    <property type="component" value="Unassembled WGS sequence"/>
</dbReference>
<dbReference type="AlphaFoldDB" id="A0A369B429"/>
<feature type="domain" description="Carrier" evidence="1">
    <location>
        <begin position="1"/>
        <end position="80"/>
    </location>
</feature>
<dbReference type="InterPro" id="IPR036736">
    <property type="entry name" value="ACP-like_sf"/>
</dbReference>
<dbReference type="RefSeq" id="WP_114297856.1">
    <property type="nucleotide sequence ID" value="NZ_QPJT01000011.1"/>
</dbReference>
<comment type="caution">
    <text evidence="2">The sequence shown here is derived from an EMBL/GenBank/DDBJ whole genome shotgun (WGS) entry which is preliminary data.</text>
</comment>
<accession>A0A369B429</accession>
<protein>
    <submittedName>
        <fullName evidence="2">Phosphopantetheine binding protein</fullName>
    </submittedName>
</protein>
<name>A0A369B429_9FIRM</name>
<dbReference type="Gene3D" id="1.10.1200.10">
    <property type="entry name" value="ACP-like"/>
    <property type="match status" value="1"/>
</dbReference>
<gene>
    <name evidence="2" type="ORF">DFR58_11146</name>
</gene>
<dbReference type="EMBL" id="QPJT01000011">
    <property type="protein sequence ID" value="RCX16302.1"/>
    <property type="molecule type" value="Genomic_DNA"/>
</dbReference>
<dbReference type="SUPFAM" id="SSF47336">
    <property type="entry name" value="ACP-like"/>
    <property type="match status" value="1"/>
</dbReference>
<dbReference type="PROSITE" id="PS50075">
    <property type="entry name" value="CARRIER"/>
    <property type="match status" value="1"/>
</dbReference>
<dbReference type="OrthoDB" id="677810at2"/>
<evidence type="ECO:0000259" key="1">
    <source>
        <dbReference type="PROSITE" id="PS50075"/>
    </source>
</evidence>
<reference evidence="2 3" key="1">
    <citation type="submission" date="2018-07" db="EMBL/GenBank/DDBJ databases">
        <title>Genomic Encyclopedia of Type Strains, Phase IV (KMG-IV): sequencing the most valuable type-strain genomes for metagenomic binning, comparative biology and taxonomic classification.</title>
        <authorList>
            <person name="Goeker M."/>
        </authorList>
    </citation>
    <scope>NUCLEOTIDE SEQUENCE [LARGE SCALE GENOMIC DNA]</scope>
    <source>
        <strain evidence="2 3">DSM 27016</strain>
    </source>
</reference>
<evidence type="ECO:0000313" key="2">
    <source>
        <dbReference type="EMBL" id="RCX16302.1"/>
    </source>
</evidence>
<dbReference type="InterPro" id="IPR009081">
    <property type="entry name" value="PP-bd_ACP"/>
</dbReference>
<sequence length="83" mass="9718">MKAKDKIRGYIEDNLSVFDDEVNFSDEDNIFQMGFVNSLFAMKLLSFVQQEFEIEICDDEIDLKNFSSINNVINLIKSKRDIE</sequence>
<proteinExistence type="predicted"/>